<reference evidence="2" key="1">
    <citation type="submission" date="2008-03" db="EMBL/GenBank/DDBJ databases">
        <title>Complete sequence of Thermoproteus neutrophilus V24Sta.</title>
        <authorList>
            <consortium name="US DOE Joint Genome Institute"/>
            <person name="Copeland A."/>
            <person name="Lucas S."/>
            <person name="Lapidus A."/>
            <person name="Glavina del Rio T."/>
            <person name="Dalin E."/>
            <person name="Tice H."/>
            <person name="Bruce D."/>
            <person name="Goodwin L."/>
            <person name="Pitluck S."/>
            <person name="Sims D."/>
            <person name="Brettin T."/>
            <person name="Detter J.C."/>
            <person name="Han C."/>
            <person name="Kuske C.R."/>
            <person name="Schmutz J."/>
            <person name="Larimer F."/>
            <person name="Land M."/>
            <person name="Hauser L."/>
            <person name="Kyrpides N."/>
            <person name="Mikhailova N."/>
            <person name="Biddle J.F."/>
            <person name="Zhang Z."/>
            <person name="Fitz-Gibbon S.T."/>
            <person name="Lowe T.M."/>
            <person name="Saltikov C."/>
            <person name="House C.H."/>
            <person name="Richardson P."/>
        </authorList>
    </citation>
    <scope>NUCLEOTIDE SEQUENCE [LARGE SCALE GENOMIC DNA]</scope>
    <source>
        <strain evidence="2">V24Sta</strain>
    </source>
</reference>
<dbReference type="eggNOG" id="arCOG03871">
    <property type="taxonomic scope" value="Archaea"/>
</dbReference>
<keyword evidence="3" id="KW-1185">Reference proteome</keyword>
<organism evidence="2 3">
    <name type="scientific">Pyrobaculum neutrophilum (strain DSM 2338 / JCM 9278 / NBRC 100436 / V24Sta)</name>
    <name type="common">Thermoproteus neutrophilus</name>
    <dbReference type="NCBI Taxonomy" id="444157"/>
    <lineage>
        <taxon>Archaea</taxon>
        <taxon>Thermoproteota</taxon>
        <taxon>Thermoprotei</taxon>
        <taxon>Thermoproteales</taxon>
        <taxon>Thermoproteaceae</taxon>
        <taxon>Pyrobaculum</taxon>
    </lineage>
</organism>
<dbReference type="RefSeq" id="WP_012351206.1">
    <property type="nucleotide sequence ID" value="NC_010525.1"/>
</dbReference>
<dbReference type="EMBL" id="CP001014">
    <property type="protein sequence ID" value="ACB40787.1"/>
    <property type="molecule type" value="Genomic_DNA"/>
</dbReference>
<evidence type="ECO:0000313" key="3">
    <source>
        <dbReference type="Proteomes" id="UP000001694"/>
    </source>
</evidence>
<dbReference type="GeneID" id="6165057"/>
<keyword evidence="1" id="KW-1133">Transmembrane helix</keyword>
<proteinExistence type="predicted"/>
<accession>B1YBI5</accession>
<dbReference type="HOGENOM" id="CLU_147148_0_0_2"/>
<evidence type="ECO:0000256" key="1">
    <source>
        <dbReference type="SAM" id="Phobius"/>
    </source>
</evidence>
<evidence type="ECO:0008006" key="4">
    <source>
        <dbReference type="Google" id="ProtNLM"/>
    </source>
</evidence>
<protein>
    <recommendedName>
        <fullName evidence="4">Flagellar biosynthesis protein FlaG</fullName>
    </recommendedName>
</protein>
<evidence type="ECO:0000313" key="2">
    <source>
        <dbReference type="EMBL" id="ACB40787.1"/>
    </source>
</evidence>
<dbReference type="AlphaFoldDB" id="B1YBI5"/>
<dbReference type="OrthoDB" id="27471at2157"/>
<gene>
    <name evidence="2" type="ordered locus">Tneu_1872</name>
</gene>
<dbReference type="STRING" id="444157.Tneu_1872"/>
<dbReference type="Proteomes" id="UP000001694">
    <property type="component" value="Chromosome"/>
</dbReference>
<keyword evidence="1" id="KW-0472">Membrane</keyword>
<name>B1YBI5_PYRNV</name>
<sequence>MNKVKGLEPIVAAVLLIVVAVIGAVLVYLWFAGYVTKATSQAEQMAASEKLKVEAASLSSSAASGVLYIRNLGGDNVTLSTIYVLKPGTLSPLCLASGITVYKPGSTTATATTLYPGQLQQVQFSIPTGCVTAGYDYVIKIVTLKGTEFAVTVTAS</sequence>
<dbReference type="KEGG" id="tne:Tneu_1872"/>
<keyword evidence="1" id="KW-0812">Transmembrane</keyword>
<feature type="transmembrane region" description="Helical" evidence="1">
    <location>
        <begin position="12"/>
        <end position="31"/>
    </location>
</feature>